<keyword evidence="4" id="KW-1185">Reference proteome</keyword>
<dbReference type="RefSeq" id="WP_104521130.1">
    <property type="nucleotide sequence ID" value="NZ_NHRY01000234.1"/>
</dbReference>
<organism evidence="3 4">
    <name type="scientific">Rhodopila globiformis</name>
    <name type="common">Rhodopseudomonas globiformis</name>
    <dbReference type="NCBI Taxonomy" id="1071"/>
    <lineage>
        <taxon>Bacteria</taxon>
        <taxon>Pseudomonadati</taxon>
        <taxon>Pseudomonadota</taxon>
        <taxon>Alphaproteobacteria</taxon>
        <taxon>Acetobacterales</taxon>
        <taxon>Acetobacteraceae</taxon>
        <taxon>Rhodopila</taxon>
    </lineage>
</organism>
<dbReference type="Gene3D" id="3.40.50.2000">
    <property type="entry name" value="Glycogen Phosphorylase B"/>
    <property type="match status" value="2"/>
</dbReference>
<dbReference type="GO" id="GO:0033072">
    <property type="term" value="P:vancomycin biosynthetic process"/>
    <property type="evidence" value="ECO:0007669"/>
    <property type="project" value="UniProtKB-ARBA"/>
</dbReference>
<dbReference type="Pfam" id="PF03033">
    <property type="entry name" value="Glyco_transf_28"/>
    <property type="match status" value="1"/>
</dbReference>
<name>A0A2S6N3B6_RHOGL</name>
<evidence type="ECO:0000259" key="2">
    <source>
        <dbReference type="Pfam" id="PF06722"/>
    </source>
</evidence>
<dbReference type="GO" id="GO:0008194">
    <property type="term" value="F:UDP-glycosyltransferase activity"/>
    <property type="evidence" value="ECO:0007669"/>
    <property type="project" value="InterPro"/>
</dbReference>
<dbReference type="GO" id="GO:0016758">
    <property type="term" value="F:hexosyltransferase activity"/>
    <property type="evidence" value="ECO:0007669"/>
    <property type="project" value="InterPro"/>
</dbReference>
<dbReference type="Pfam" id="PF06722">
    <property type="entry name" value="EryCIII-like_C"/>
    <property type="match status" value="1"/>
</dbReference>
<dbReference type="SUPFAM" id="SSF53756">
    <property type="entry name" value="UDP-Glycosyltransferase/glycogen phosphorylase"/>
    <property type="match status" value="1"/>
</dbReference>
<gene>
    <name evidence="3" type="ORF">CCS01_22870</name>
</gene>
<dbReference type="AlphaFoldDB" id="A0A2S6N3B6"/>
<sequence>MRIAVLAYGSQGDVRPFVALGVALRAAGHDVWIVTDTGFRPMVEAAGLGYQSVQGDVQALLKQRDGLSAVTGNPLRALRLMRRLTRELAPVWARDTLAACDGAEALVAGNAAAFMAAAIAGQRCLPLVQGWLQPIAPTGDFTSPLVPPLRLSGGAARLTHHLFRRLVWLAARTAAHELRDRIGLPRWPGATAAWAALETVPAFCAVSPTLVPRPADWRPTAAMTGFLFLDAAQEPDPALRAFVEAAEPPVYLGFGSMVARHPVQAAEACVAALRRLERRAVVATGWGGLDPAPLLAARDRGMQLHVTEAVPHTWLLPRVAACVHHGGAGTTAAAARAGVPSVVVPFLGDQFFWAARLLAAGAAPPPVPIRRLTAGRLETALAQALGNAAMRDRAAVLGQAIRSEGGMAGAVAVVEQAITRPDGALRRD</sequence>
<dbReference type="CDD" id="cd03784">
    <property type="entry name" value="GT1_Gtf-like"/>
    <property type="match status" value="1"/>
</dbReference>
<feature type="domain" description="Glycosyltransferase family 28 N-terminal" evidence="1">
    <location>
        <begin position="3"/>
        <end position="104"/>
    </location>
</feature>
<dbReference type="InterPro" id="IPR004276">
    <property type="entry name" value="GlycoTrans_28_N"/>
</dbReference>
<evidence type="ECO:0000259" key="1">
    <source>
        <dbReference type="Pfam" id="PF03033"/>
    </source>
</evidence>
<dbReference type="InterPro" id="IPR002213">
    <property type="entry name" value="UDP_glucos_trans"/>
</dbReference>
<dbReference type="InterPro" id="IPR050426">
    <property type="entry name" value="Glycosyltransferase_28"/>
</dbReference>
<dbReference type="InterPro" id="IPR010610">
    <property type="entry name" value="EryCIII-like_C"/>
</dbReference>
<accession>A0A2S6N3B6</accession>
<evidence type="ECO:0000313" key="3">
    <source>
        <dbReference type="EMBL" id="PPQ29077.1"/>
    </source>
</evidence>
<comment type="caution">
    <text evidence="3">The sequence shown here is derived from an EMBL/GenBank/DDBJ whole genome shotgun (WGS) entry which is preliminary data.</text>
</comment>
<dbReference type="OrthoDB" id="9805366at2"/>
<dbReference type="EMBL" id="NHRY01000234">
    <property type="protein sequence ID" value="PPQ29077.1"/>
    <property type="molecule type" value="Genomic_DNA"/>
</dbReference>
<dbReference type="PANTHER" id="PTHR48050:SF13">
    <property type="entry name" value="STEROL 3-BETA-GLUCOSYLTRANSFERASE UGT80A2"/>
    <property type="match status" value="1"/>
</dbReference>
<dbReference type="Proteomes" id="UP000239724">
    <property type="component" value="Unassembled WGS sequence"/>
</dbReference>
<evidence type="ECO:0000313" key="4">
    <source>
        <dbReference type="Proteomes" id="UP000239724"/>
    </source>
</evidence>
<feature type="domain" description="Erythromycin biosynthesis protein CIII-like C-terminal" evidence="2">
    <location>
        <begin position="306"/>
        <end position="399"/>
    </location>
</feature>
<dbReference type="FunFam" id="3.40.50.2000:FF:000009">
    <property type="entry name" value="Sterol 3-beta-glucosyltransferase UGT80A2"/>
    <property type="match status" value="1"/>
</dbReference>
<proteinExistence type="predicted"/>
<reference evidence="3 4" key="1">
    <citation type="journal article" date="2018" name="Arch. Microbiol.">
        <title>New insights into the metabolic potential of the phototrophic purple bacterium Rhodopila globiformis DSM 161(T) from its draft genome sequence and evidence for a vanadium-dependent nitrogenase.</title>
        <authorList>
            <person name="Imhoff J.F."/>
            <person name="Rahn T."/>
            <person name="Kunzel S."/>
            <person name="Neulinger S.C."/>
        </authorList>
    </citation>
    <scope>NUCLEOTIDE SEQUENCE [LARGE SCALE GENOMIC DNA]</scope>
    <source>
        <strain evidence="3 4">DSM 161</strain>
    </source>
</reference>
<dbReference type="GO" id="GO:0005975">
    <property type="term" value="P:carbohydrate metabolic process"/>
    <property type="evidence" value="ECO:0007669"/>
    <property type="project" value="InterPro"/>
</dbReference>
<protein>
    <submittedName>
        <fullName evidence="3">Uncharacterized protein</fullName>
    </submittedName>
</protein>
<dbReference type="PANTHER" id="PTHR48050">
    <property type="entry name" value="STEROL 3-BETA-GLUCOSYLTRANSFERASE"/>
    <property type="match status" value="1"/>
</dbReference>